<keyword evidence="2" id="KW-1185">Reference proteome</keyword>
<organism evidence="1 2">
    <name type="scientific">Lacunisphaera limnophila</name>
    <dbReference type="NCBI Taxonomy" id="1838286"/>
    <lineage>
        <taxon>Bacteria</taxon>
        <taxon>Pseudomonadati</taxon>
        <taxon>Verrucomicrobiota</taxon>
        <taxon>Opitutia</taxon>
        <taxon>Opitutales</taxon>
        <taxon>Opitutaceae</taxon>
        <taxon>Lacunisphaera</taxon>
    </lineage>
</organism>
<proteinExistence type="predicted"/>
<dbReference type="AlphaFoldDB" id="A0A1D8AW50"/>
<name>A0A1D8AW50_9BACT</name>
<dbReference type="RefSeq" id="WP_069962275.1">
    <property type="nucleotide sequence ID" value="NZ_CP016094.1"/>
</dbReference>
<protein>
    <recommendedName>
        <fullName evidence="3">Anti-sigma-28 factor FlgM C-terminal domain-containing protein</fullName>
    </recommendedName>
</protein>
<dbReference type="KEGG" id="obg:Verru16b_02161"/>
<sequence length="93" mass="9612">MINSASSSDRVLRPEGVVLHAKTAPTGAQAADRFSPENSAALKSALQAQPAIRPEVVARGRALAADPSWPSPEILRSVGSALLSSPDPLDQAD</sequence>
<dbReference type="EMBL" id="CP016094">
    <property type="protein sequence ID" value="AOS45085.1"/>
    <property type="molecule type" value="Genomic_DNA"/>
</dbReference>
<gene>
    <name evidence="1" type="ORF">Verru16b_02161</name>
</gene>
<accession>A0A1D8AW50</accession>
<evidence type="ECO:0000313" key="1">
    <source>
        <dbReference type="EMBL" id="AOS45085.1"/>
    </source>
</evidence>
<dbReference type="STRING" id="1838286.Verru16b_02161"/>
<dbReference type="Proteomes" id="UP000095228">
    <property type="component" value="Chromosome"/>
</dbReference>
<evidence type="ECO:0008006" key="3">
    <source>
        <dbReference type="Google" id="ProtNLM"/>
    </source>
</evidence>
<dbReference type="OrthoDB" id="196825at2"/>
<reference evidence="1 2" key="1">
    <citation type="submission" date="2016-06" db="EMBL/GenBank/DDBJ databases">
        <title>Three novel species with peptidoglycan cell walls form the new genus Lacunisphaera gen. nov. in the family Opitutaceae of the verrucomicrobial subdivision 4.</title>
        <authorList>
            <person name="Rast P."/>
            <person name="Gloeckner I."/>
            <person name="Jogler M."/>
            <person name="Boedeker C."/>
            <person name="Jeske O."/>
            <person name="Wiegand S."/>
            <person name="Reinhardt R."/>
            <person name="Schumann P."/>
            <person name="Rohde M."/>
            <person name="Spring S."/>
            <person name="Gloeckner F.O."/>
            <person name="Jogler C."/>
        </authorList>
    </citation>
    <scope>NUCLEOTIDE SEQUENCE [LARGE SCALE GENOMIC DNA]</scope>
    <source>
        <strain evidence="1 2">IG16b</strain>
    </source>
</reference>
<evidence type="ECO:0000313" key="2">
    <source>
        <dbReference type="Proteomes" id="UP000095228"/>
    </source>
</evidence>